<evidence type="ECO:0000313" key="1">
    <source>
        <dbReference type="EMBL" id="OXB89389.1"/>
    </source>
</evidence>
<dbReference type="Proteomes" id="UP000198378">
    <property type="component" value="Unassembled WGS sequence"/>
</dbReference>
<dbReference type="RefSeq" id="WP_047752696.1">
    <property type="nucleotide sequence ID" value="NZ_CP018058.1"/>
</dbReference>
<proteinExistence type="predicted"/>
<protein>
    <submittedName>
        <fullName evidence="1">Uncharacterized protein</fullName>
    </submittedName>
</protein>
<dbReference type="AlphaFoldDB" id="A0A226QDE2"/>
<organism evidence="1 2">
    <name type="scientific">Geobacillus thermocatenulatus</name>
    <dbReference type="NCBI Taxonomy" id="33938"/>
    <lineage>
        <taxon>Bacteria</taxon>
        <taxon>Bacillati</taxon>
        <taxon>Bacillota</taxon>
        <taxon>Bacilli</taxon>
        <taxon>Bacillales</taxon>
        <taxon>Anoxybacillaceae</taxon>
        <taxon>Geobacillus</taxon>
        <taxon>Geobacillus thermoleovorans group</taxon>
    </lineage>
</organism>
<name>A0A226QDE2_9BACL</name>
<keyword evidence="2" id="KW-1185">Reference proteome</keyword>
<sequence length="253" mass="28481">MKTSRFFFYIAVIIILNLIPLKAFAYSYGDPNKEAVAEAYKQMKEKLNEQPPDFAEAKEIFGTVKEEIDMHMGPEPSKAVLAAIEAKDRQAVIKDMENILVLNIARRLDNIEANFDQYDTSKRLLAKAFATYEALSPIIQGKDAALDKQLRTEFDKALQSLGNPGLFGVGEKKSDIKTFKKSKEAILSALQKQFGLKSLKVGHFSESATEKPDAVQKKEWTDLSEAKNWIPIIVIVVVVLGAALIYVWRRKRV</sequence>
<evidence type="ECO:0000313" key="2">
    <source>
        <dbReference type="Proteomes" id="UP000198378"/>
    </source>
</evidence>
<dbReference type="KEGG" id="gtm:GT3921_06055"/>
<accession>A0A226QDE2</accession>
<dbReference type="EMBL" id="NEWK01000001">
    <property type="protein sequence ID" value="OXB89389.1"/>
    <property type="molecule type" value="Genomic_DNA"/>
</dbReference>
<reference evidence="1 2" key="1">
    <citation type="submission" date="2017-05" db="EMBL/GenBank/DDBJ databases">
        <title>The genome sequence of Geobacillus thermocatenulatus DSM 730.</title>
        <authorList>
            <person name="Ramaloko W.T."/>
            <person name="Koen N."/>
            <person name="Polliack S."/>
            <person name="Aliyu H."/>
            <person name="Lebre P."/>
            <person name="Mohr T."/>
            <person name="Oswald F."/>
            <person name="Zwick M."/>
            <person name="Neumann A."/>
            <person name="Syldatk C."/>
            <person name="Cowan D."/>
            <person name="De Maayer P."/>
        </authorList>
    </citation>
    <scope>NUCLEOTIDE SEQUENCE [LARGE SCALE GENOMIC DNA]</scope>
    <source>
        <strain evidence="1 2">BGSC 93A1</strain>
    </source>
</reference>
<comment type="caution">
    <text evidence="1">The sequence shown here is derived from an EMBL/GenBank/DDBJ whole genome shotgun (WGS) entry which is preliminary data.</text>
</comment>
<gene>
    <name evidence="1" type="ORF">B9L19_04810</name>
</gene>